<dbReference type="Pfam" id="PF07687">
    <property type="entry name" value="M20_dimer"/>
    <property type="match status" value="1"/>
</dbReference>
<dbReference type="EMBL" id="CP027669">
    <property type="protein sequence ID" value="AVO43114.1"/>
    <property type="molecule type" value="Genomic_DNA"/>
</dbReference>
<evidence type="ECO:0000256" key="2">
    <source>
        <dbReference type="PIRSR" id="PIRSR005962-1"/>
    </source>
</evidence>
<protein>
    <submittedName>
        <fullName evidence="4">Amidohydrolase</fullName>
    </submittedName>
</protein>
<sequence>MQADWVRWRHDFHRFPEMGFQEQRTAERVAQLLAVLGLEVHRGIGGTGVVASLSVGNGPGVIGLRSDMDALALSETAEDRPHASNHPGCMHACGHDGHMAMLLGAAQLLAARRDFDGTVRFIFQPAEEHGRGAAAMLADGLLERFPMDEIYGAHNIPGMPAGNIATRVGGLMASEDNFVIRITGRGGHAARPHMAIDPLVIGAEIVLALQTIVARSVDPGHSAVLSCTEFLTDGIRNAIPTEVVIKGDTRSYAPEVQALLEARMRAVCAGICQAHGARCEVEYTHEFAPTVNWPECVPVAVRAAQAVVGSERVDADTPPMMISEDFGRFLQAIPGAFVFIGNGDRSDPGAVPLHNARYDFNDQILPVGARYFAELVRTRLPRPAAVAA</sequence>
<dbReference type="SUPFAM" id="SSF55031">
    <property type="entry name" value="Bacterial exopeptidase dimerisation domain"/>
    <property type="match status" value="1"/>
</dbReference>
<dbReference type="OrthoDB" id="8875216at2"/>
<dbReference type="PIRSF" id="PIRSF005962">
    <property type="entry name" value="Pept_M20D_amidohydro"/>
    <property type="match status" value="1"/>
</dbReference>
<dbReference type="GO" id="GO:0050118">
    <property type="term" value="F:N-acetyldiaminopimelate deacetylase activity"/>
    <property type="evidence" value="ECO:0007669"/>
    <property type="project" value="UniProtKB-ARBA"/>
</dbReference>
<name>A0A2S0N4N3_9BURK</name>
<feature type="domain" description="Peptidase M20 dimerisation" evidence="3">
    <location>
        <begin position="178"/>
        <end position="267"/>
    </location>
</feature>
<evidence type="ECO:0000259" key="3">
    <source>
        <dbReference type="Pfam" id="PF07687"/>
    </source>
</evidence>
<dbReference type="CDD" id="cd05666">
    <property type="entry name" value="M20_Acy1-like"/>
    <property type="match status" value="1"/>
</dbReference>
<keyword evidence="2" id="KW-0464">Manganese</keyword>
<dbReference type="InterPro" id="IPR036264">
    <property type="entry name" value="Bact_exopeptidase_dim_dom"/>
</dbReference>
<dbReference type="PANTHER" id="PTHR11014:SF63">
    <property type="entry name" value="METALLOPEPTIDASE, PUTATIVE (AFU_ORTHOLOGUE AFUA_6G09600)-RELATED"/>
    <property type="match status" value="1"/>
</dbReference>
<proteinExistence type="predicted"/>
<feature type="binding site" evidence="2">
    <location>
        <position position="354"/>
    </location>
    <ligand>
        <name>Mn(2+)</name>
        <dbReference type="ChEBI" id="CHEBI:29035"/>
        <label>2</label>
    </ligand>
</feature>
<dbReference type="KEGG" id="simp:C6571_06755"/>
<keyword evidence="5" id="KW-1185">Reference proteome</keyword>
<accession>A0A2S0N4N3</accession>
<evidence type="ECO:0000256" key="1">
    <source>
        <dbReference type="ARBA" id="ARBA00022801"/>
    </source>
</evidence>
<keyword evidence="1 4" id="KW-0378">Hydrolase</keyword>
<evidence type="ECO:0000313" key="5">
    <source>
        <dbReference type="Proteomes" id="UP000239326"/>
    </source>
</evidence>
<comment type="cofactor">
    <cofactor evidence="2">
        <name>Mn(2+)</name>
        <dbReference type="ChEBI" id="CHEBI:29035"/>
    </cofactor>
    <text evidence="2">The Mn(2+) ion enhances activity.</text>
</comment>
<dbReference type="NCBIfam" id="TIGR01891">
    <property type="entry name" value="amidohydrolases"/>
    <property type="match status" value="1"/>
</dbReference>
<keyword evidence="2" id="KW-0479">Metal-binding</keyword>
<dbReference type="GO" id="GO:0019877">
    <property type="term" value="P:diaminopimelate biosynthetic process"/>
    <property type="evidence" value="ECO:0007669"/>
    <property type="project" value="UniProtKB-ARBA"/>
</dbReference>
<dbReference type="PANTHER" id="PTHR11014">
    <property type="entry name" value="PEPTIDASE M20 FAMILY MEMBER"/>
    <property type="match status" value="1"/>
</dbReference>
<feature type="binding site" evidence="2">
    <location>
        <position position="95"/>
    </location>
    <ligand>
        <name>Mn(2+)</name>
        <dbReference type="ChEBI" id="CHEBI:29035"/>
        <label>2</label>
    </ligand>
</feature>
<dbReference type="Pfam" id="PF01546">
    <property type="entry name" value="Peptidase_M20"/>
    <property type="match status" value="1"/>
</dbReference>
<dbReference type="GO" id="GO:0046872">
    <property type="term" value="F:metal ion binding"/>
    <property type="evidence" value="ECO:0007669"/>
    <property type="project" value="UniProtKB-KW"/>
</dbReference>
<dbReference type="Gene3D" id="3.30.70.360">
    <property type="match status" value="1"/>
</dbReference>
<dbReference type="FunFam" id="3.30.70.360:FF:000001">
    <property type="entry name" value="N-acetyldiaminopimelate deacetylase"/>
    <property type="match status" value="1"/>
</dbReference>
<evidence type="ECO:0000313" key="4">
    <source>
        <dbReference type="EMBL" id="AVO43114.1"/>
    </source>
</evidence>
<dbReference type="AlphaFoldDB" id="A0A2S0N4N3"/>
<dbReference type="Proteomes" id="UP000239326">
    <property type="component" value="Chromosome"/>
</dbReference>
<dbReference type="InterPro" id="IPR002933">
    <property type="entry name" value="Peptidase_M20"/>
</dbReference>
<dbReference type="InterPro" id="IPR011650">
    <property type="entry name" value="Peptidase_M20_dimer"/>
</dbReference>
<organism evidence="4 5">
    <name type="scientific">Simplicispira suum</name>
    <dbReference type="NCBI Taxonomy" id="2109915"/>
    <lineage>
        <taxon>Bacteria</taxon>
        <taxon>Pseudomonadati</taxon>
        <taxon>Pseudomonadota</taxon>
        <taxon>Betaproteobacteria</taxon>
        <taxon>Burkholderiales</taxon>
        <taxon>Comamonadaceae</taxon>
        <taxon>Simplicispira</taxon>
    </lineage>
</organism>
<feature type="binding site" evidence="2">
    <location>
        <position position="128"/>
    </location>
    <ligand>
        <name>Mn(2+)</name>
        <dbReference type="ChEBI" id="CHEBI:29035"/>
        <label>2</label>
    </ligand>
</feature>
<dbReference type="Gene3D" id="3.40.630.10">
    <property type="entry name" value="Zn peptidases"/>
    <property type="match status" value="1"/>
</dbReference>
<feature type="binding site" evidence="2">
    <location>
        <position position="93"/>
    </location>
    <ligand>
        <name>Mn(2+)</name>
        <dbReference type="ChEBI" id="CHEBI:29035"/>
        <label>2</label>
    </ligand>
</feature>
<reference evidence="4 5" key="1">
    <citation type="submission" date="2018-03" db="EMBL/GenBank/DDBJ databases">
        <title>Genome sequencing of Simplicispira sp.</title>
        <authorList>
            <person name="Kim S.-J."/>
            <person name="Heo J."/>
            <person name="Kwon S.-W."/>
        </authorList>
    </citation>
    <scope>NUCLEOTIDE SEQUENCE [LARGE SCALE GENOMIC DNA]</scope>
    <source>
        <strain evidence="4 5">SC1-8</strain>
    </source>
</reference>
<dbReference type="InterPro" id="IPR017439">
    <property type="entry name" value="Amidohydrolase"/>
</dbReference>
<feature type="binding site" evidence="2">
    <location>
        <position position="154"/>
    </location>
    <ligand>
        <name>Mn(2+)</name>
        <dbReference type="ChEBI" id="CHEBI:29035"/>
        <label>2</label>
    </ligand>
</feature>
<gene>
    <name evidence="4" type="ORF">C6571_06755</name>
</gene>
<dbReference type="SUPFAM" id="SSF53187">
    <property type="entry name" value="Zn-dependent exopeptidases"/>
    <property type="match status" value="1"/>
</dbReference>